<gene>
    <name evidence="2" type="ORF">POSPLADRAFT_1039550</name>
</gene>
<evidence type="ECO:0000256" key="1">
    <source>
        <dbReference type="SAM" id="MobiDB-lite"/>
    </source>
</evidence>
<reference evidence="2 3" key="1">
    <citation type="submission" date="2017-04" db="EMBL/GenBank/DDBJ databases">
        <title>Genome Sequence of the Model Brown-Rot Fungus Postia placenta SB12.</title>
        <authorList>
            <consortium name="DOE Joint Genome Institute"/>
            <person name="Gaskell J."/>
            <person name="Kersten P."/>
            <person name="Larrondo L.F."/>
            <person name="Canessa P."/>
            <person name="Martinez D."/>
            <person name="Hibbett D."/>
            <person name="Schmoll M."/>
            <person name="Kubicek C.P."/>
            <person name="Martinez A.T."/>
            <person name="Yadav J."/>
            <person name="Master E."/>
            <person name="Magnuson J.K."/>
            <person name="James T."/>
            <person name="Yaver D."/>
            <person name="Berka R."/>
            <person name="Labutti K."/>
            <person name="Lipzen A."/>
            <person name="Aerts A."/>
            <person name="Barry K."/>
            <person name="Henrissat B."/>
            <person name="Blanchette R."/>
            <person name="Grigoriev I."/>
            <person name="Cullen D."/>
        </authorList>
    </citation>
    <scope>NUCLEOTIDE SEQUENCE [LARGE SCALE GENOMIC DNA]</scope>
    <source>
        <strain evidence="2 3">MAD-698-R-SB12</strain>
    </source>
</reference>
<organism evidence="2 3">
    <name type="scientific">Postia placenta MAD-698-R-SB12</name>
    <dbReference type="NCBI Taxonomy" id="670580"/>
    <lineage>
        <taxon>Eukaryota</taxon>
        <taxon>Fungi</taxon>
        <taxon>Dikarya</taxon>
        <taxon>Basidiomycota</taxon>
        <taxon>Agaricomycotina</taxon>
        <taxon>Agaricomycetes</taxon>
        <taxon>Polyporales</taxon>
        <taxon>Adustoporiaceae</taxon>
        <taxon>Rhodonia</taxon>
    </lineage>
</organism>
<feature type="region of interest" description="Disordered" evidence="1">
    <location>
        <begin position="29"/>
        <end position="54"/>
    </location>
</feature>
<dbReference type="GeneID" id="36322511"/>
<name>A0A1X6N4R9_9APHY</name>
<dbReference type="AlphaFoldDB" id="A0A1X6N4R9"/>
<dbReference type="Proteomes" id="UP000194127">
    <property type="component" value="Unassembled WGS sequence"/>
</dbReference>
<proteinExistence type="predicted"/>
<dbReference type="RefSeq" id="XP_024340270.1">
    <property type="nucleotide sequence ID" value="XM_024477561.1"/>
</dbReference>
<evidence type="ECO:0000313" key="3">
    <source>
        <dbReference type="Proteomes" id="UP000194127"/>
    </source>
</evidence>
<evidence type="ECO:0000313" key="2">
    <source>
        <dbReference type="EMBL" id="OSX63476.1"/>
    </source>
</evidence>
<dbReference type="EMBL" id="KZ110595">
    <property type="protein sequence ID" value="OSX63476.1"/>
    <property type="molecule type" value="Genomic_DNA"/>
</dbReference>
<protein>
    <submittedName>
        <fullName evidence="2">Uncharacterized protein</fullName>
    </submittedName>
</protein>
<accession>A0A1X6N4R9</accession>
<sequence>MAAGKYSMFQLGRAHLLLGQQDSYSRFTMSTRRDSRPSLVQTSTELNCRRPSAH</sequence>
<keyword evidence="3" id="KW-1185">Reference proteome</keyword>